<dbReference type="AlphaFoldDB" id="K1S676"/>
<dbReference type="InterPro" id="IPR010992">
    <property type="entry name" value="IHF-like_DNA-bd_dom_sf"/>
</dbReference>
<dbReference type="SUPFAM" id="SSF47729">
    <property type="entry name" value="IHF-like DNA-binding proteins"/>
    <property type="match status" value="1"/>
</dbReference>
<feature type="non-terminal residue" evidence="1">
    <location>
        <position position="52"/>
    </location>
</feature>
<reference evidence="1" key="1">
    <citation type="journal article" date="2013" name="Environ. Microbiol.">
        <title>Microbiota from the distal guts of lean and obese adolescents exhibit partial functional redundancy besides clear differences in community structure.</title>
        <authorList>
            <person name="Ferrer M."/>
            <person name="Ruiz A."/>
            <person name="Lanza F."/>
            <person name="Haange S.B."/>
            <person name="Oberbach A."/>
            <person name="Till H."/>
            <person name="Bargiela R."/>
            <person name="Campoy C."/>
            <person name="Segura M.T."/>
            <person name="Richter M."/>
            <person name="von Bergen M."/>
            <person name="Seifert J."/>
            <person name="Suarez A."/>
        </authorList>
    </citation>
    <scope>NUCLEOTIDE SEQUENCE</scope>
</reference>
<name>K1S676_9ZZZZ</name>
<gene>
    <name evidence="1" type="ORF">OBE_14748</name>
</gene>
<dbReference type="GO" id="GO:0003677">
    <property type="term" value="F:DNA binding"/>
    <property type="evidence" value="ECO:0007669"/>
    <property type="project" value="UniProtKB-KW"/>
</dbReference>
<accession>K1S676</accession>
<organism evidence="1">
    <name type="scientific">human gut metagenome</name>
    <dbReference type="NCBI Taxonomy" id="408170"/>
    <lineage>
        <taxon>unclassified sequences</taxon>
        <taxon>metagenomes</taxon>
        <taxon>organismal metagenomes</taxon>
    </lineage>
</organism>
<dbReference type="Pfam" id="PF00216">
    <property type="entry name" value="Bac_DNA_binding"/>
    <property type="match status" value="1"/>
</dbReference>
<comment type="caution">
    <text evidence="1">The sequence shown here is derived from an EMBL/GenBank/DDBJ whole genome shotgun (WGS) entry which is preliminary data.</text>
</comment>
<evidence type="ECO:0000313" key="1">
    <source>
        <dbReference type="EMBL" id="EKC49240.1"/>
    </source>
</evidence>
<dbReference type="InterPro" id="IPR000119">
    <property type="entry name" value="Hist_DNA-bd"/>
</dbReference>
<keyword evidence="1" id="KW-0238">DNA-binding</keyword>
<sequence>MTKADIINEVAIATGMPKKEVGTVVEAFMEEVKKCLIEKKDNVYLRGFGSFN</sequence>
<protein>
    <submittedName>
        <fullName evidence="1">DNA-binding protein HU</fullName>
    </submittedName>
</protein>
<proteinExistence type="predicted"/>
<dbReference type="EMBL" id="AJWZ01010168">
    <property type="protein sequence ID" value="EKC49240.1"/>
    <property type="molecule type" value="Genomic_DNA"/>
</dbReference>
<dbReference type="GO" id="GO:0030527">
    <property type="term" value="F:structural constituent of chromatin"/>
    <property type="evidence" value="ECO:0007669"/>
    <property type="project" value="InterPro"/>
</dbReference>
<dbReference type="Gene3D" id="4.10.520.10">
    <property type="entry name" value="IHF-like DNA-binding proteins"/>
    <property type="match status" value="1"/>
</dbReference>